<evidence type="ECO:0000313" key="2">
    <source>
        <dbReference type="EMBL" id="CAB9510646.1"/>
    </source>
</evidence>
<dbReference type="EMBL" id="CAICTM010000445">
    <property type="protein sequence ID" value="CAB9510646.1"/>
    <property type="molecule type" value="Genomic_DNA"/>
</dbReference>
<dbReference type="AlphaFoldDB" id="A0A9N8E180"/>
<reference evidence="2" key="1">
    <citation type="submission" date="2020-06" db="EMBL/GenBank/DDBJ databases">
        <authorList>
            <consortium name="Plant Systems Biology data submission"/>
        </authorList>
    </citation>
    <scope>NUCLEOTIDE SEQUENCE</scope>
    <source>
        <strain evidence="2">D6</strain>
    </source>
</reference>
<gene>
    <name evidence="2" type="ORF">SEMRO_446_G144641.1</name>
</gene>
<keyword evidence="3" id="KW-1185">Reference proteome</keyword>
<protein>
    <submittedName>
        <fullName evidence="2">Uncharacterized protein</fullName>
    </submittedName>
</protein>
<sequence>MIEWEKDNNMIEYDLSATASVNLAIVEEVFENFGGLLLAISSFWAFGGSILALVSIVFTALSAIMETGRYIGVRARMRLCREQQTASTTSSGMKAIHDASDTKAAEGLVRRNLTLLLRFRRTILRPEGCKDVLCMCEWQRKRTSSSYNDIPVHLHLQQTPETEYMHLQLFLYLNQRRINGLG</sequence>
<keyword evidence="1" id="KW-0472">Membrane</keyword>
<organism evidence="2 3">
    <name type="scientific">Seminavis robusta</name>
    <dbReference type="NCBI Taxonomy" id="568900"/>
    <lineage>
        <taxon>Eukaryota</taxon>
        <taxon>Sar</taxon>
        <taxon>Stramenopiles</taxon>
        <taxon>Ochrophyta</taxon>
        <taxon>Bacillariophyta</taxon>
        <taxon>Bacillariophyceae</taxon>
        <taxon>Bacillariophycidae</taxon>
        <taxon>Naviculales</taxon>
        <taxon>Naviculaceae</taxon>
        <taxon>Seminavis</taxon>
    </lineage>
</organism>
<evidence type="ECO:0000256" key="1">
    <source>
        <dbReference type="SAM" id="Phobius"/>
    </source>
</evidence>
<comment type="caution">
    <text evidence="2">The sequence shown here is derived from an EMBL/GenBank/DDBJ whole genome shotgun (WGS) entry which is preliminary data.</text>
</comment>
<accession>A0A9N8E180</accession>
<feature type="transmembrane region" description="Helical" evidence="1">
    <location>
        <begin position="43"/>
        <end position="64"/>
    </location>
</feature>
<proteinExistence type="predicted"/>
<keyword evidence="1" id="KW-1133">Transmembrane helix</keyword>
<name>A0A9N8E180_9STRA</name>
<evidence type="ECO:0000313" key="3">
    <source>
        <dbReference type="Proteomes" id="UP001153069"/>
    </source>
</evidence>
<keyword evidence="1" id="KW-0812">Transmembrane</keyword>
<dbReference type="Proteomes" id="UP001153069">
    <property type="component" value="Unassembled WGS sequence"/>
</dbReference>